<feature type="transmembrane region" description="Helical" evidence="1">
    <location>
        <begin position="7"/>
        <end position="27"/>
    </location>
</feature>
<dbReference type="RefSeq" id="WP_009132518.1">
    <property type="nucleotide sequence ID" value="NZ_CABKRN010000007.1"/>
</dbReference>
<keyword evidence="1" id="KW-0472">Membrane</keyword>
<dbReference type="Proteomes" id="UP000260983">
    <property type="component" value="Unassembled WGS sequence"/>
</dbReference>
<accession>A0A3E5B9Q7</accession>
<evidence type="ECO:0000256" key="1">
    <source>
        <dbReference type="SAM" id="Phobius"/>
    </source>
</evidence>
<proteinExistence type="predicted"/>
<dbReference type="InterPro" id="IPR021354">
    <property type="entry name" value="DUF2975"/>
</dbReference>
<dbReference type="Pfam" id="PF11188">
    <property type="entry name" value="DUF2975"/>
    <property type="match status" value="1"/>
</dbReference>
<dbReference type="AlphaFoldDB" id="A0A3E5B9Q7"/>
<dbReference type="EMBL" id="QSUL01000009">
    <property type="protein sequence ID" value="RGN34294.1"/>
    <property type="molecule type" value="Genomic_DNA"/>
</dbReference>
<comment type="caution">
    <text evidence="2">The sequence shown here is derived from an EMBL/GenBank/DDBJ whole genome shotgun (WGS) entry which is preliminary data.</text>
</comment>
<keyword evidence="1" id="KW-0812">Transmembrane</keyword>
<evidence type="ECO:0000313" key="3">
    <source>
        <dbReference type="Proteomes" id="UP000260983"/>
    </source>
</evidence>
<protein>
    <submittedName>
        <fullName evidence="2">DUF2975 domain-containing protein</fullName>
    </submittedName>
</protein>
<gene>
    <name evidence="2" type="ORF">DXB65_14510</name>
</gene>
<sequence>MKRRLNILCVIVLFVLGYSVLETTYYVGMGIKAGIEKGFDSKIDVKEREEMTNLQVVQLVPKDLGGAILIDSVYNEKSGEYVPAAYGQMIVSVNTQPSVLSRIISFLILIADYVAIVWAVVLFIRLIVSINKSDIFNWKNVRRLRRLGVLLIISFACTFFTAFLSFYNVGKVFSVTGYSLSMADMVHITSLVLGLSALIVAEVFAIGLRMKEEQDLTI</sequence>
<evidence type="ECO:0000313" key="2">
    <source>
        <dbReference type="EMBL" id="RGN34294.1"/>
    </source>
</evidence>
<feature type="transmembrane region" description="Helical" evidence="1">
    <location>
        <begin position="187"/>
        <end position="208"/>
    </location>
</feature>
<feature type="transmembrane region" description="Helical" evidence="1">
    <location>
        <begin position="103"/>
        <end position="128"/>
    </location>
</feature>
<keyword evidence="1" id="KW-1133">Transmembrane helix</keyword>
<reference evidence="2 3" key="1">
    <citation type="submission" date="2018-08" db="EMBL/GenBank/DDBJ databases">
        <title>A genome reference for cultivated species of the human gut microbiota.</title>
        <authorList>
            <person name="Zou Y."/>
            <person name="Xue W."/>
            <person name="Luo G."/>
        </authorList>
    </citation>
    <scope>NUCLEOTIDE SEQUENCE [LARGE SCALE GENOMIC DNA]</scope>
    <source>
        <strain evidence="2 3">OM05-15BH</strain>
    </source>
</reference>
<feature type="transmembrane region" description="Helical" evidence="1">
    <location>
        <begin position="149"/>
        <end position="167"/>
    </location>
</feature>
<name>A0A3E5B9Q7_9BACE</name>
<organism evidence="2 3">
    <name type="scientific">Bacteroides oleiciplenus</name>
    <dbReference type="NCBI Taxonomy" id="626931"/>
    <lineage>
        <taxon>Bacteria</taxon>
        <taxon>Pseudomonadati</taxon>
        <taxon>Bacteroidota</taxon>
        <taxon>Bacteroidia</taxon>
        <taxon>Bacteroidales</taxon>
        <taxon>Bacteroidaceae</taxon>
        <taxon>Bacteroides</taxon>
    </lineage>
</organism>